<comment type="caution">
    <text evidence="2">The sequence shown here is derived from an EMBL/GenBank/DDBJ whole genome shotgun (WGS) entry which is preliminary data.</text>
</comment>
<dbReference type="InterPro" id="IPR050951">
    <property type="entry name" value="Retrovirus_Pol_polyprotein"/>
</dbReference>
<dbReference type="AlphaFoldDB" id="A0A921ZWV7"/>
<dbReference type="EMBL" id="JH669382">
    <property type="protein sequence ID" value="KAG6465144.1"/>
    <property type="molecule type" value="Genomic_DNA"/>
</dbReference>
<gene>
    <name evidence="2" type="ORF">O3G_MSEX014963</name>
</gene>
<reference evidence="2" key="2">
    <citation type="submission" date="2020-12" db="EMBL/GenBank/DDBJ databases">
        <authorList>
            <person name="Kanost M."/>
        </authorList>
    </citation>
    <scope>NUCLEOTIDE SEQUENCE</scope>
</reference>
<reference evidence="2" key="1">
    <citation type="journal article" date="2016" name="Insect Biochem. Mol. Biol.">
        <title>Multifaceted biological insights from a draft genome sequence of the tobacco hornworm moth, Manduca sexta.</title>
        <authorList>
            <person name="Kanost M.R."/>
            <person name="Arrese E.L."/>
            <person name="Cao X."/>
            <person name="Chen Y.R."/>
            <person name="Chellapilla S."/>
            <person name="Goldsmith M.R."/>
            <person name="Grosse-Wilde E."/>
            <person name="Heckel D.G."/>
            <person name="Herndon N."/>
            <person name="Jiang H."/>
            <person name="Papanicolaou A."/>
            <person name="Qu J."/>
            <person name="Soulages J.L."/>
            <person name="Vogel H."/>
            <person name="Walters J."/>
            <person name="Waterhouse R.M."/>
            <person name="Ahn S.J."/>
            <person name="Almeida F.C."/>
            <person name="An C."/>
            <person name="Aqrawi P."/>
            <person name="Bretschneider A."/>
            <person name="Bryant W.B."/>
            <person name="Bucks S."/>
            <person name="Chao H."/>
            <person name="Chevignon G."/>
            <person name="Christen J.M."/>
            <person name="Clarke D.F."/>
            <person name="Dittmer N.T."/>
            <person name="Ferguson L.C.F."/>
            <person name="Garavelou S."/>
            <person name="Gordon K.H.J."/>
            <person name="Gunaratna R.T."/>
            <person name="Han Y."/>
            <person name="Hauser F."/>
            <person name="He Y."/>
            <person name="Heidel-Fischer H."/>
            <person name="Hirsh A."/>
            <person name="Hu Y."/>
            <person name="Jiang H."/>
            <person name="Kalra D."/>
            <person name="Klinner C."/>
            <person name="Konig C."/>
            <person name="Kovar C."/>
            <person name="Kroll A.R."/>
            <person name="Kuwar S.S."/>
            <person name="Lee S.L."/>
            <person name="Lehman R."/>
            <person name="Li K."/>
            <person name="Li Z."/>
            <person name="Liang H."/>
            <person name="Lovelace S."/>
            <person name="Lu Z."/>
            <person name="Mansfield J.H."/>
            <person name="McCulloch K.J."/>
            <person name="Mathew T."/>
            <person name="Morton B."/>
            <person name="Muzny D.M."/>
            <person name="Neunemann D."/>
            <person name="Ongeri F."/>
            <person name="Pauchet Y."/>
            <person name="Pu L.L."/>
            <person name="Pyrousis I."/>
            <person name="Rao X.J."/>
            <person name="Redding A."/>
            <person name="Roesel C."/>
            <person name="Sanchez-Gracia A."/>
            <person name="Schaack S."/>
            <person name="Shukla A."/>
            <person name="Tetreau G."/>
            <person name="Wang Y."/>
            <person name="Xiong G.H."/>
            <person name="Traut W."/>
            <person name="Walsh T.K."/>
            <person name="Worley K.C."/>
            <person name="Wu D."/>
            <person name="Wu W."/>
            <person name="Wu Y.Q."/>
            <person name="Zhang X."/>
            <person name="Zou Z."/>
            <person name="Zucker H."/>
            <person name="Briscoe A.D."/>
            <person name="Burmester T."/>
            <person name="Clem R.J."/>
            <person name="Feyereisen R."/>
            <person name="Grimmelikhuijzen C.J.P."/>
            <person name="Hamodrakas S.J."/>
            <person name="Hansson B.S."/>
            <person name="Huguet E."/>
            <person name="Jermiin L.S."/>
            <person name="Lan Q."/>
            <person name="Lehman H.K."/>
            <person name="Lorenzen M."/>
            <person name="Merzendorfer H."/>
            <person name="Michalopoulos I."/>
            <person name="Morton D.B."/>
            <person name="Muthukrishnan S."/>
            <person name="Oakeshott J.G."/>
            <person name="Palmer W."/>
            <person name="Park Y."/>
            <person name="Passarelli A.L."/>
            <person name="Rozas J."/>
            <person name="Schwartz L.M."/>
            <person name="Smith W."/>
            <person name="Southgate A."/>
            <person name="Vilcinskas A."/>
            <person name="Vogt R."/>
            <person name="Wang P."/>
            <person name="Werren J."/>
            <person name="Yu X.Q."/>
            <person name="Zhou J.J."/>
            <person name="Brown S.J."/>
            <person name="Scherer S.E."/>
            <person name="Richards S."/>
            <person name="Blissard G.W."/>
        </authorList>
    </citation>
    <scope>NUCLEOTIDE SEQUENCE</scope>
</reference>
<evidence type="ECO:0000313" key="2">
    <source>
        <dbReference type="EMBL" id="KAG6465144.1"/>
    </source>
</evidence>
<dbReference type="Pfam" id="PF00078">
    <property type="entry name" value="RVT_1"/>
    <property type="match status" value="1"/>
</dbReference>
<dbReference type="PANTHER" id="PTHR37984:SF5">
    <property type="entry name" value="PROTEIN NYNRIN-LIKE"/>
    <property type="match status" value="1"/>
</dbReference>
<organism evidence="2 3">
    <name type="scientific">Manduca sexta</name>
    <name type="common">Tobacco hawkmoth</name>
    <name type="synonym">Tobacco hornworm</name>
    <dbReference type="NCBI Taxonomy" id="7130"/>
    <lineage>
        <taxon>Eukaryota</taxon>
        <taxon>Metazoa</taxon>
        <taxon>Ecdysozoa</taxon>
        <taxon>Arthropoda</taxon>
        <taxon>Hexapoda</taxon>
        <taxon>Insecta</taxon>
        <taxon>Pterygota</taxon>
        <taxon>Neoptera</taxon>
        <taxon>Endopterygota</taxon>
        <taxon>Lepidoptera</taxon>
        <taxon>Glossata</taxon>
        <taxon>Ditrysia</taxon>
        <taxon>Bombycoidea</taxon>
        <taxon>Sphingidae</taxon>
        <taxon>Sphinginae</taxon>
        <taxon>Sphingini</taxon>
        <taxon>Manduca</taxon>
    </lineage>
</organism>
<dbReference type="PANTHER" id="PTHR37984">
    <property type="entry name" value="PROTEIN CBG26694"/>
    <property type="match status" value="1"/>
</dbReference>
<name>A0A921ZWV7_MANSE</name>
<keyword evidence="3" id="KW-1185">Reference proteome</keyword>
<evidence type="ECO:0000313" key="3">
    <source>
        <dbReference type="Proteomes" id="UP000791440"/>
    </source>
</evidence>
<accession>A0A921ZWV7</accession>
<dbReference type="Proteomes" id="UP000791440">
    <property type="component" value="Unassembled WGS sequence"/>
</dbReference>
<dbReference type="InterPro" id="IPR000477">
    <property type="entry name" value="RT_dom"/>
</dbReference>
<proteinExistence type="predicted"/>
<sequence length="253" mass="28902">MKAQLKLKEGATPTFHKAYTMPYKKEEVEKELLSMEKSGILQKVQHSEWASPIVLAQRNDKKLRICVDYKVTLNKVLNTDHYPLPLSEDIFTELTGSSVFSVLDLTGAYQQLLLDDKAREYMTINTHHGLFQPTRLQFGVSSGPSVFQCVMDQILSGLNNVNDVVIKGYSLYDYYESLVKVLERLKSYNVKVNLEKCQFFCEEIRFLGHVINKEGIQPLPDTVEAITKAPTPTSVKQLQAYLGPFKLLWQVYT</sequence>
<dbReference type="CDD" id="cd01647">
    <property type="entry name" value="RT_LTR"/>
    <property type="match status" value="1"/>
</dbReference>
<evidence type="ECO:0000259" key="1">
    <source>
        <dbReference type="Pfam" id="PF00078"/>
    </source>
</evidence>
<protein>
    <recommendedName>
        <fullName evidence="1">Reverse transcriptase domain-containing protein</fullName>
    </recommendedName>
</protein>
<feature type="domain" description="Reverse transcriptase" evidence="1">
    <location>
        <begin position="60"/>
        <end position="211"/>
    </location>
</feature>